<dbReference type="EMBL" id="JACHJK010000016">
    <property type="protein sequence ID" value="MBB5931452.1"/>
    <property type="molecule type" value="Genomic_DNA"/>
</dbReference>
<name>A0A7W9Q201_9ACTN</name>
<evidence type="ECO:0000313" key="2">
    <source>
        <dbReference type="Proteomes" id="UP000585836"/>
    </source>
</evidence>
<protein>
    <submittedName>
        <fullName evidence="1">Uncharacterized protein</fullName>
    </submittedName>
</protein>
<accession>A0A7W9Q201</accession>
<evidence type="ECO:0000313" key="1">
    <source>
        <dbReference type="EMBL" id="MBB5931452.1"/>
    </source>
</evidence>
<dbReference type="RefSeq" id="WP_184972853.1">
    <property type="nucleotide sequence ID" value="NZ_BAAAWF010000024.1"/>
</dbReference>
<dbReference type="Proteomes" id="UP000585836">
    <property type="component" value="Unassembled WGS sequence"/>
</dbReference>
<keyword evidence="2" id="KW-1185">Reference proteome</keyword>
<sequence>MDSPVQATAFQQCTRWDRSLPVRLLFGVNDPKLDDNGGMWKFRVPIYKASVSATNAMDRCSRRAPASSPGDRDELVSVWGKEAGSLPSGPNPGNVLAQGNVVRIIPDLRSTITIDYWNNWVYPNGNLLAAPPSGWPYPELFQFSAVLRFNNNPGGWVGPPAQATAFGGCMTWTDSRPVRLLSGVNDPDVSDNSSSQYPGAPSWKFRVLVYKS</sequence>
<comment type="caution">
    <text evidence="1">The sequence shown here is derived from an EMBL/GenBank/DDBJ whole genome shotgun (WGS) entry which is preliminary data.</text>
</comment>
<proteinExistence type="predicted"/>
<dbReference type="AlphaFoldDB" id="A0A7W9Q201"/>
<gene>
    <name evidence="1" type="ORF">FHS34_006961</name>
</gene>
<organism evidence="1 2">
    <name type="scientific">Streptomyces echinatus</name>
    <dbReference type="NCBI Taxonomy" id="67293"/>
    <lineage>
        <taxon>Bacteria</taxon>
        <taxon>Bacillati</taxon>
        <taxon>Actinomycetota</taxon>
        <taxon>Actinomycetes</taxon>
        <taxon>Kitasatosporales</taxon>
        <taxon>Streptomycetaceae</taxon>
        <taxon>Streptomyces</taxon>
    </lineage>
</organism>
<reference evidence="1 2" key="1">
    <citation type="submission" date="2020-08" db="EMBL/GenBank/DDBJ databases">
        <title>Genomic Encyclopedia of Type Strains, Phase III (KMG-III): the genomes of soil and plant-associated and newly described type strains.</title>
        <authorList>
            <person name="Whitman W."/>
        </authorList>
    </citation>
    <scope>NUCLEOTIDE SEQUENCE [LARGE SCALE GENOMIC DNA]</scope>
    <source>
        <strain evidence="1 2">CECT 3313</strain>
    </source>
</reference>